<dbReference type="AlphaFoldDB" id="D4BKF9"/>
<dbReference type="GO" id="GO:0030254">
    <property type="term" value="P:protein secretion by the type III secretion system"/>
    <property type="evidence" value="ECO:0007669"/>
    <property type="project" value="InterPro"/>
</dbReference>
<dbReference type="Proteomes" id="UP000003880">
    <property type="component" value="Unassembled WGS sequence"/>
</dbReference>
<evidence type="ECO:0000313" key="2">
    <source>
        <dbReference type="Proteomes" id="UP000003880"/>
    </source>
</evidence>
<sequence>MDLSAISGSALKSLPASDAQAQISVPDIHEIEAFKNMMAGAQPVPEAGIVNAVQLQQAMFNDTIQKINPIMAADTVSGTKGDEVSNLLNTQYGLFNLSFSLDLTAKIAGQFSQAVNKLTSMQ</sequence>
<evidence type="ECO:0000313" key="1">
    <source>
        <dbReference type="EMBL" id="EFE05590.1"/>
    </source>
</evidence>
<name>D4BKF9_9ENTR</name>
<reference evidence="1 2" key="1">
    <citation type="submission" date="2010-02" db="EMBL/GenBank/DDBJ databases">
        <authorList>
            <person name="Weinstock G."/>
            <person name="Sodergren E."/>
            <person name="Clifton S."/>
            <person name="Fulton L."/>
            <person name="Fulton B."/>
            <person name="Courtney L."/>
            <person name="Fronick C."/>
            <person name="Harrison M."/>
            <person name="Strong C."/>
            <person name="Farmer C."/>
            <person name="Delahaunty K."/>
            <person name="Markovic C."/>
            <person name="Hall O."/>
            <person name="Minx P."/>
            <person name="Tomlinson C."/>
            <person name="Mitreva M."/>
            <person name="Nelson J."/>
            <person name="Hou S."/>
            <person name="Wollam A."/>
            <person name="Pepin K.H."/>
            <person name="Johnson M."/>
            <person name="Bhonagiri V."/>
            <person name="Zhang X."/>
            <person name="Suruliraj S."/>
            <person name="Warren W."/>
            <person name="Chinwalla A."/>
            <person name="Mardis E.R."/>
            <person name="Wilson R.K."/>
        </authorList>
    </citation>
    <scope>NUCLEOTIDE SEQUENCE [LARGE SCALE GENOMIC DNA]</scope>
    <source>
        <strain evidence="1 2">ATCC 29220</strain>
    </source>
</reference>
<accession>D4BKF9</accession>
<gene>
    <name evidence="1" type="ORF">CIT292_11036</name>
</gene>
<comment type="caution">
    <text evidence="1">The sequence shown here is derived from an EMBL/GenBank/DDBJ whole genome shotgun (WGS) entry which is preliminary data.</text>
</comment>
<dbReference type="NCBIfam" id="TIGR02497">
    <property type="entry name" value="yscI_hrpB_dom"/>
    <property type="match status" value="1"/>
</dbReference>
<proteinExistence type="predicted"/>
<organism evidence="1 2">
    <name type="scientific">Citrobacter youngae ATCC 29220</name>
    <dbReference type="NCBI Taxonomy" id="500640"/>
    <lineage>
        <taxon>Bacteria</taxon>
        <taxon>Pseudomonadati</taxon>
        <taxon>Pseudomonadota</taxon>
        <taxon>Gammaproteobacteria</taxon>
        <taxon>Enterobacterales</taxon>
        <taxon>Enterobacteriaceae</taxon>
        <taxon>Citrobacter</taxon>
        <taxon>Citrobacter freundii complex</taxon>
    </lineage>
</organism>
<dbReference type="EMBL" id="ABWL02000031">
    <property type="protein sequence ID" value="EFE05590.1"/>
    <property type="molecule type" value="Genomic_DNA"/>
</dbReference>
<dbReference type="Pfam" id="PF17001">
    <property type="entry name" value="T3SS_basalb_I"/>
    <property type="match status" value="1"/>
</dbReference>
<dbReference type="HOGENOM" id="CLU_2022629_0_0_6"/>
<dbReference type="RefSeq" id="WP_006688177.1">
    <property type="nucleotide sequence ID" value="NZ_GG730303.1"/>
</dbReference>
<protein>
    <submittedName>
        <fullName evidence="1">Type III secretion apparatus protein, YscI/HrpB domain protein</fullName>
    </submittedName>
</protein>
<dbReference type="InterPro" id="IPR012670">
    <property type="entry name" value="T3SS_YscI/HrpB"/>
</dbReference>